<dbReference type="InterPro" id="IPR011762">
    <property type="entry name" value="COA_CT_N"/>
</dbReference>
<keyword evidence="9 16" id="KW-0547">Nucleotide-binding</keyword>
<dbReference type="InterPro" id="IPR011763">
    <property type="entry name" value="COA_CT_C"/>
</dbReference>
<organism evidence="21 22">
    <name type="scientific">Slackia exigua (strain ATCC 700122 / DSM 15923 / CIP 105133 / JCM 11022 / KCTC 5966 / S-7)</name>
    <dbReference type="NCBI Taxonomy" id="649764"/>
    <lineage>
        <taxon>Bacteria</taxon>
        <taxon>Bacillati</taxon>
        <taxon>Actinomycetota</taxon>
        <taxon>Coriobacteriia</taxon>
        <taxon>Eggerthellales</taxon>
        <taxon>Eggerthellaceae</taxon>
        <taxon>Slackia</taxon>
    </lineage>
</organism>
<evidence type="ECO:0000256" key="10">
    <source>
        <dbReference type="ARBA" id="ARBA00022832"/>
    </source>
</evidence>
<evidence type="ECO:0000256" key="2">
    <source>
        <dbReference type="ARBA" id="ARBA00004956"/>
    </source>
</evidence>
<sequence>MASNRTDYVTIALDGQGARDASAVAVSVEGREPRAQVIYRLSSVAAPGSGSVLIVGFGNAAKAVARACKKAGADAVFATATADKRKAFTYGGIAEPCVIGEAFDERLFSNECCLESALAESGAKTVLFAHRDACVSPLARAIMHKAGALALTPFANDKSLEIWVRFEFDPTAALDRDPVWSACPVCGLSHDRALVMEAGGVCPTCQGLYRLDSDERIAQVFDEGTFEEWFDGIEERNPLDFPGYESTLERARTRSGRSEAVRCGKALLAGMPVALAVMEPSFMMGSMGSVVGEKITRTVERATDDRLPTVIFTASGGARMQEGLASLMQMAKVSAAIERHGRAGLLYVSVLTDPTTGGVTASFAMEGDIILAEPHALIGFAGRRVIQDTIRKDLPEGFQTTEFALAHGLIDAIVPRASLRRRLAHILAIHASRPRACDAASDGGKPAAAPCADGSRQAPTFESVEAALCGTPVQREREALDDAQGRSTGLMGRIRGIFDGIAGGANDVQRALRRQGLADAPDVKPVEGGHTGGKAWESVQLARNIHRPTSLFYIASMVRGFVELHGDRAFGDDGAIVGGIGWIGGRAVTIIGQEKGSDLTQRIARNFGCPQPEGYRKALRLMKQAEKFGRPVVCLVDTQGAYCGAESEERGQGNAIADNLVSQAGLRVPIVSVVVGEGGSGGALALAMGNRVAMQEHAVYSVLSPEGFASILWKDRSRAAEAAAVMRMSAEEARDLGVADDVLSEGPAPAHENPKDAARGVTAFVERALEDLSNLSADELVTQRYGRYRAF</sequence>
<keyword evidence="6 16" id="KW-0963">Cytoplasm</keyword>
<keyword evidence="13 16" id="KW-0275">Fatty acid biosynthesis</keyword>
<keyword evidence="22" id="KW-1185">Reference proteome</keyword>
<comment type="similarity">
    <text evidence="4">In the N-terminal section; belongs to the AccD/PCCB family.</text>
</comment>
<dbReference type="HAMAP" id="MF_00823">
    <property type="entry name" value="AcetylCoA_CT_alpha"/>
    <property type="match status" value="1"/>
</dbReference>
<keyword evidence="17" id="KW-0862">Zinc</keyword>
<dbReference type="NCBIfam" id="NF041504">
    <property type="entry name" value="AccA_sub"/>
    <property type="match status" value="1"/>
</dbReference>
<evidence type="ECO:0000256" key="4">
    <source>
        <dbReference type="ARBA" id="ARBA00010284"/>
    </source>
</evidence>
<feature type="domain" description="CoA carboxyltransferase C-terminal" evidence="20">
    <location>
        <begin position="521"/>
        <end position="771"/>
    </location>
</feature>
<dbReference type="InterPro" id="IPR001095">
    <property type="entry name" value="Acetyl_CoA_COase_a_su"/>
</dbReference>
<dbReference type="Proteomes" id="UP000006001">
    <property type="component" value="Unassembled WGS sequence"/>
</dbReference>
<accession>D0WHZ2</accession>
<evidence type="ECO:0000259" key="20">
    <source>
        <dbReference type="PROSITE" id="PS50989"/>
    </source>
</evidence>
<evidence type="ECO:0000256" key="14">
    <source>
        <dbReference type="ARBA" id="ARBA00025280"/>
    </source>
</evidence>
<evidence type="ECO:0000256" key="17">
    <source>
        <dbReference type="HAMAP-Rule" id="MF_01395"/>
    </source>
</evidence>
<dbReference type="PRINTS" id="PR01069">
    <property type="entry name" value="ACCCTRFRASEA"/>
</dbReference>
<evidence type="ECO:0000256" key="15">
    <source>
        <dbReference type="ARBA" id="ARBA00049152"/>
    </source>
</evidence>
<dbReference type="PANTHER" id="PTHR42853">
    <property type="entry name" value="ACETYL-COENZYME A CARBOXYLASE CARBOXYL TRANSFERASE SUBUNIT ALPHA"/>
    <property type="match status" value="1"/>
</dbReference>
<keyword evidence="11 16" id="KW-0067">ATP-binding</keyword>
<evidence type="ECO:0000313" key="22">
    <source>
        <dbReference type="Proteomes" id="UP000006001"/>
    </source>
</evidence>
<dbReference type="Pfam" id="PF03255">
    <property type="entry name" value="ACCA"/>
    <property type="match status" value="1"/>
</dbReference>
<reference evidence="21" key="1">
    <citation type="submission" date="2009-10" db="EMBL/GenBank/DDBJ databases">
        <authorList>
            <person name="Weinstock G."/>
            <person name="Sodergren E."/>
            <person name="Clifton S."/>
            <person name="Fulton L."/>
            <person name="Fulton B."/>
            <person name="Courtney L."/>
            <person name="Fronick C."/>
            <person name="Harrison M."/>
            <person name="Strong C."/>
            <person name="Farmer C."/>
            <person name="Delahaunty K."/>
            <person name="Markovic C."/>
            <person name="Hall O."/>
            <person name="Minx P."/>
            <person name="Tomlinson C."/>
            <person name="Mitreva M."/>
            <person name="Nelson J."/>
            <person name="Hou S."/>
            <person name="Wollam A."/>
            <person name="Pepin K.H."/>
            <person name="Johnson M."/>
            <person name="Bhonagiri V."/>
            <person name="Nash W.E."/>
            <person name="Warren W."/>
            <person name="Chinwalla A."/>
            <person name="Mardis E.R."/>
            <person name="Wilson R.K."/>
        </authorList>
    </citation>
    <scope>NUCLEOTIDE SEQUENCE [LARGE SCALE GENOMIC DNA]</scope>
    <source>
        <strain evidence="21">ATCC 700122</strain>
    </source>
</reference>
<dbReference type="GeneID" id="85008395"/>
<dbReference type="InterPro" id="IPR000438">
    <property type="entry name" value="Acetyl_CoA_COase_Trfase_b_su"/>
</dbReference>
<dbReference type="EMBL" id="ACUX02000016">
    <property type="protein sequence ID" value="EEZ60659.1"/>
    <property type="molecule type" value="Genomic_DNA"/>
</dbReference>
<dbReference type="HAMAP" id="MF_01395">
    <property type="entry name" value="AcetylCoA_CT_beta"/>
    <property type="match status" value="1"/>
</dbReference>
<dbReference type="RefSeq" id="WP_006362723.1">
    <property type="nucleotide sequence ID" value="NZ_GG700631.1"/>
</dbReference>
<feature type="binding site" evidence="17">
    <location>
        <position position="183"/>
    </location>
    <ligand>
        <name>Zn(2+)</name>
        <dbReference type="ChEBI" id="CHEBI:29105"/>
    </ligand>
</feature>
<evidence type="ECO:0000256" key="13">
    <source>
        <dbReference type="ARBA" id="ARBA00023160"/>
    </source>
</evidence>
<dbReference type="PROSITE" id="PS50980">
    <property type="entry name" value="COA_CT_NTER"/>
    <property type="match status" value="1"/>
</dbReference>
<evidence type="ECO:0000256" key="7">
    <source>
        <dbReference type="ARBA" id="ARBA00022516"/>
    </source>
</evidence>
<dbReference type="OrthoDB" id="9772975at2"/>
<keyword evidence="7 16" id="KW-0444">Lipid biosynthesis</keyword>
<comment type="cofactor">
    <cofactor evidence="17">
        <name>Zn(2+)</name>
        <dbReference type="ChEBI" id="CHEBI:29105"/>
    </cofactor>
    <text evidence="17">Binds 1 zinc ion per subunit.</text>
</comment>
<dbReference type="EC" id="2.1.3.15" evidence="16"/>
<dbReference type="SUPFAM" id="SSF52096">
    <property type="entry name" value="ClpP/crotonase"/>
    <property type="match status" value="2"/>
</dbReference>
<evidence type="ECO:0000256" key="9">
    <source>
        <dbReference type="ARBA" id="ARBA00022741"/>
    </source>
</evidence>
<dbReference type="NCBIfam" id="TIGR00515">
    <property type="entry name" value="accD"/>
    <property type="match status" value="1"/>
</dbReference>
<dbReference type="eggNOG" id="COG0777">
    <property type="taxonomic scope" value="Bacteria"/>
</dbReference>
<comment type="function">
    <text evidence="14 17">Component of the acetyl coenzyme A carboxylase (ACC) complex. Biotin carboxylase (BC) catalyzes the carboxylation of biotin on its carrier protein (BCCP) and then the CO(2) group is transferred by the transcarboxylase to acetyl-CoA to form malonyl-CoA.</text>
</comment>
<evidence type="ECO:0000259" key="19">
    <source>
        <dbReference type="PROSITE" id="PS50980"/>
    </source>
</evidence>
<keyword evidence="17" id="KW-0863">Zinc-finger</keyword>
<feature type="zinc finger region" description="C4-type" evidence="17">
    <location>
        <begin position="183"/>
        <end position="205"/>
    </location>
</feature>
<dbReference type="GO" id="GO:0008270">
    <property type="term" value="F:zinc ion binding"/>
    <property type="evidence" value="ECO:0007669"/>
    <property type="project" value="UniProtKB-UniRule"/>
</dbReference>
<evidence type="ECO:0000256" key="18">
    <source>
        <dbReference type="SAM" id="MobiDB-lite"/>
    </source>
</evidence>
<keyword evidence="10 16" id="KW-0276">Fatty acid metabolism</keyword>
<comment type="similarity">
    <text evidence="3">In the C-terminal section; belongs to the AccA family.</text>
</comment>
<comment type="subunit">
    <text evidence="5">Acetyl-CoA carboxylase is a heterotetramer composed of biotin carboxyl carrier protein (AccB), biotin carboxylase (AccC) and two subunits of ACCase subunit beta/alpha.</text>
</comment>
<keyword evidence="17" id="KW-0479">Metal-binding</keyword>
<dbReference type="PROSITE" id="PS50989">
    <property type="entry name" value="COA_CT_CTER"/>
    <property type="match status" value="1"/>
</dbReference>
<dbReference type="GO" id="GO:0006633">
    <property type="term" value="P:fatty acid biosynthetic process"/>
    <property type="evidence" value="ECO:0007669"/>
    <property type="project" value="UniProtKB-KW"/>
</dbReference>
<proteinExistence type="inferred from homology"/>
<dbReference type="AlphaFoldDB" id="D0WHZ2"/>
<evidence type="ECO:0000313" key="21">
    <source>
        <dbReference type="EMBL" id="EEZ60659.1"/>
    </source>
</evidence>
<dbReference type="GO" id="GO:0016743">
    <property type="term" value="F:carboxyl- or carbamoyltransferase activity"/>
    <property type="evidence" value="ECO:0007669"/>
    <property type="project" value="UniProtKB-UniRule"/>
</dbReference>
<evidence type="ECO:0000256" key="1">
    <source>
        <dbReference type="ARBA" id="ARBA00004496"/>
    </source>
</evidence>
<dbReference type="HOGENOM" id="CLU_015486_4_1_11"/>
<comment type="catalytic activity">
    <reaction evidence="15 16">
        <text>N(6)-carboxybiotinyl-L-lysyl-[protein] + acetyl-CoA = N(6)-biotinyl-L-lysyl-[protein] + malonyl-CoA</text>
        <dbReference type="Rhea" id="RHEA:54728"/>
        <dbReference type="Rhea" id="RHEA-COMP:10505"/>
        <dbReference type="Rhea" id="RHEA-COMP:10506"/>
        <dbReference type="ChEBI" id="CHEBI:57288"/>
        <dbReference type="ChEBI" id="CHEBI:57384"/>
        <dbReference type="ChEBI" id="CHEBI:83144"/>
        <dbReference type="ChEBI" id="CHEBI:83145"/>
        <dbReference type="EC" id="2.1.3.15"/>
    </reaction>
</comment>
<evidence type="ECO:0000256" key="12">
    <source>
        <dbReference type="ARBA" id="ARBA00023098"/>
    </source>
</evidence>
<comment type="pathway">
    <text evidence="2 16">Lipid metabolism; malonyl-CoA biosynthesis; malonyl-CoA from acetyl-CoA: step 1/1.</text>
</comment>
<dbReference type="GO" id="GO:2001295">
    <property type="term" value="P:malonyl-CoA biosynthetic process"/>
    <property type="evidence" value="ECO:0007669"/>
    <property type="project" value="UniProtKB-UniRule"/>
</dbReference>
<comment type="subunit">
    <text evidence="16">Acetyl-CoA carboxylase is a heterohexamer composed of biotin carboxyl carrier protein (AccB), biotin carboxylase (AccC) and two subunits each of ACCase subunit alpha (AccA) and ACCase subunit beta (AccD).</text>
</comment>
<evidence type="ECO:0000256" key="8">
    <source>
        <dbReference type="ARBA" id="ARBA00022679"/>
    </source>
</evidence>
<comment type="similarity">
    <text evidence="16">Belongs to the AccA family.</text>
</comment>
<evidence type="ECO:0000256" key="3">
    <source>
        <dbReference type="ARBA" id="ARBA00006276"/>
    </source>
</evidence>
<comment type="subcellular location">
    <subcellularLocation>
        <location evidence="1 16">Cytoplasm</location>
    </subcellularLocation>
</comment>
<dbReference type="GO" id="GO:0009317">
    <property type="term" value="C:acetyl-CoA carboxylase complex"/>
    <property type="evidence" value="ECO:0007669"/>
    <property type="project" value="InterPro"/>
</dbReference>
<keyword evidence="12 16" id="KW-0443">Lipid metabolism</keyword>
<comment type="similarity">
    <text evidence="17">Belongs to the AccD/PCCB family.</text>
</comment>
<dbReference type="InterPro" id="IPR034733">
    <property type="entry name" value="AcCoA_carboxyl_beta"/>
</dbReference>
<evidence type="ECO:0000256" key="16">
    <source>
        <dbReference type="HAMAP-Rule" id="MF_00823"/>
    </source>
</evidence>
<evidence type="ECO:0000256" key="11">
    <source>
        <dbReference type="ARBA" id="ARBA00022840"/>
    </source>
</evidence>
<dbReference type="NCBIfam" id="TIGR00513">
    <property type="entry name" value="accA"/>
    <property type="match status" value="1"/>
</dbReference>
<dbReference type="GO" id="GO:0005524">
    <property type="term" value="F:ATP binding"/>
    <property type="evidence" value="ECO:0007669"/>
    <property type="project" value="UniProtKB-KW"/>
</dbReference>
<keyword evidence="8 16" id="KW-0808">Transferase</keyword>
<dbReference type="UniPathway" id="UPA00655">
    <property type="reaction ID" value="UER00711"/>
</dbReference>
<feature type="binding site" evidence="17">
    <location>
        <position position="186"/>
    </location>
    <ligand>
        <name>Zn(2+)</name>
        <dbReference type="ChEBI" id="CHEBI:29105"/>
    </ligand>
</feature>
<gene>
    <name evidence="17 21" type="primary">accD</name>
    <name evidence="16" type="synonym">accA</name>
    <name evidence="21" type="ORF">HMPREF0762_01464</name>
</gene>
<evidence type="ECO:0000256" key="6">
    <source>
        <dbReference type="ARBA" id="ARBA00022490"/>
    </source>
</evidence>
<feature type="binding site" evidence="17">
    <location>
        <position position="205"/>
    </location>
    <ligand>
        <name>Zn(2+)</name>
        <dbReference type="ChEBI" id="CHEBI:29105"/>
    </ligand>
</feature>
<protein>
    <recommendedName>
        <fullName evidence="16 17">Multifunctional fusion protein</fullName>
    </recommendedName>
    <domain>
        <recommendedName>
            <fullName evidence="16">Acetyl-coenzyme A carboxylase carboxyl transferase subunit alpha</fullName>
            <shortName evidence="16">ACCase subunit alpha</shortName>
            <shortName evidence="16">Acetyl-CoA carboxylase carboxyltransferase subunit alpha</shortName>
            <ecNumber evidence="16">2.1.3.15</ecNumber>
        </recommendedName>
    </domain>
    <domain>
        <recommendedName>
            <fullName evidence="17">Acetyl-coenzyme A carboxylase carboxyl transferase subunit beta</fullName>
            <shortName evidence="17">ACCase subunit beta</shortName>
            <shortName evidence="17">Acetyl-CoA carboxylase carboxyltransferase subunit beta</shortName>
        </recommendedName>
    </domain>
</protein>
<feature type="region of interest" description="Disordered" evidence="18">
    <location>
        <begin position="436"/>
        <end position="455"/>
    </location>
</feature>
<feature type="binding site" evidence="17">
    <location>
        <position position="202"/>
    </location>
    <ligand>
        <name>Zn(2+)</name>
        <dbReference type="ChEBI" id="CHEBI:29105"/>
    </ligand>
</feature>
<dbReference type="STRING" id="649764.HMPREF0762_01464"/>
<evidence type="ECO:0000256" key="5">
    <source>
        <dbReference type="ARBA" id="ARBA00011664"/>
    </source>
</evidence>
<dbReference type="Gene3D" id="3.90.226.10">
    <property type="entry name" value="2-enoyl-CoA Hydratase, Chain A, domain 1"/>
    <property type="match status" value="2"/>
</dbReference>
<feature type="domain" description="CoA carboxyltransferase N-terminal" evidence="19">
    <location>
        <begin position="179"/>
        <end position="445"/>
    </location>
</feature>
<dbReference type="PANTHER" id="PTHR42853:SF3">
    <property type="entry name" value="ACETYL-COENZYME A CARBOXYLASE CARBOXYL TRANSFERASE SUBUNIT ALPHA, CHLOROPLASTIC"/>
    <property type="match status" value="1"/>
</dbReference>
<comment type="function">
    <text evidence="16">Component of the acetyl coenzyme A carboxylase (ACC) complex. First, biotin carboxylase catalyzes the carboxylation of biotin on its carrier protein (BCCP) and then the CO(2) group is transferred by the carboxyltransferase to acetyl-CoA to form malonyl-CoA.</text>
</comment>
<dbReference type="eggNOG" id="COG0825">
    <property type="taxonomic scope" value="Bacteria"/>
</dbReference>
<name>D0WHZ2_SLAES</name>
<dbReference type="GO" id="GO:0003989">
    <property type="term" value="F:acetyl-CoA carboxylase activity"/>
    <property type="evidence" value="ECO:0007669"/>
    <property type="project" value="InterPro"/>
</dbReference>
<comment type="caution">
    <text evidence="21">The sequence shown here is derived from an EMBL/GenBank/DDBJ whole genome shotgun (WGS) entry which is preliminary data.</text>
</comment>
<dbReference type="InterPro" id="IPR029045">
    <property type="entry name" value="ClpP/crotonase-like_dom_sf"/>
</dbReference>
<dbReference type="Pfam" id="PF01039">
    <property type="entry name" value="Carboxyl_trans"/>
    <property type="match status" value="1"/>
</dbReference>
<keyword evidence="21" id="KW-0436">Ligase</keyword>